<organism evidence="2 3">
    <name type="scientific">Pontibacter saemangeumensis</name>
    <dbReference type="NCBI Taxonomy" id="1084525"/>
    <lineage>
        <taxon>Bacteria</taxon>
        <taxon>Pseudomonadati</taxon>
        <taxon>Bacteroidota</taxon>
        <taxon>Cytophagia</taxon>
        <taxon>Cytophagales</taxon>
        <taxon>Hymenobacteraceae</taxon>
        <taxon>Pontibacter</taxon>
    </lineage>
</organism>
<dbReference type="SUPFAM" id="SSF49265">
    <property type="entry name" value="Fibronectin type III"/>
    <property type="match status" value="1"/>
</dbReference>
<accession>A0ABP8LU99</accession>
<feature type="domain" description="Fibronectin type-III" evidence="1">
    <location>
        <begin position="199"/>
        <end position="288"/>
    </location>
</feature>
<keyword evidence="3" id="KW-1185">Reference proteome</keyword>
<evidence type="ECO:0000313" key="2">
    <source>
        <dbReference type="EMBL" id="GAA4434603.1"/>
    </source>
</evidence>
<proteinExistence type="predicted"/>
<dbReference type="EMBL" id="BAABHC010000014">
    <property type="protein sequence ID" value="GAA4434603.1"/>
    <property type="molecule type" value="Genomic_DNA"/>
</dbReference>
<reference evidence="3" key="1">
    <citation type="journal article" date="2019" name="Int. J. Syst. Evol. Microbiol.">
        <title>The Global Catalogue of Microorganisms (GCM) 10K type strain sequencing project: providing services to taxonomists for standard genome sequencing and annotation.</title>
        <authorList>
            <consortium name="The Broad Institute Genomics Platform"/>
            <consortium name="The Broad Institute Genome Sequencing Center for Infectious Disease"/>
            <person name="Wu L."/>
            <person name="Ma J."/>
        </authorList>
    </citation>
    <scope>NUCLEOTIDE SEQUENCE [LARGE SCALE GENOMIC DNA]</scope>
    <source>
        <strain evidence="3">JCM 17926</strain>
    </source>
</reference>
<dbReference type="PROSITE" id="PS50853">
    <property type="entry name" value="FN3"/>
    <property type="match status" value="1"/>
</dbReference>
<dbReference type="RefSeq" id="WP_345159599.1">
    <property type="nucleotide sequence ID" value="NZ_BAABHC010000014.1"/>
</dbReference>
<comment type="caution">
    <text evidence="2">The sequence shown here is derived from an EMBL/GenBank/DDBJ whole genome shotgun (WGS) entry which is preliminary data.</text>
</comment>
<dbReference type="InterPro" id="IPR013783">
    <property type="entry name" value="Ig-like_fold"/>
</dbReference>
<dbReference type="Gene3D" id="2.60.40.10">
    <property type="entry name" value="Immunoglobulins"/>
    <property type="match status" value="1"/>
</dbReference>
<name>A0ABP8LU99_9BACT</name>
<dbReference type="Proteomes" id="UP001500552">
    <property type="component" value="Unassembled WGS sequence"/>
</dbReference>
<gene>
    <name evidence="2" type="ORF">GCM10023188_25710</name>
</gene>
<evidence type="ECO:0000313" key="3">
    <source>
        <dbReference type="Proteomes" id="UP001500552"/>
    </source>
</evidence>
<protein>
    <recommendedName>
        <fullName evidence="1">Fibronectin type-III domain-containing protein</fullName>
    </recommendedName>
</protein>
<evidence type="ECO:0000259" key="1">
    <source>
        <dbReference type="PROSITE" id="PS50853"/>
    </source>
</evidence>
<dbReference type="InterPro" id="IPR003961">
    <property type="entry name" value="FN3_dom"/>
</dbReference>
<sequence length="288" mass="30280">MAECAPLASAGNLDPSCDAKFKKAGLNARMYIGSLGDKPAFQRNSEGYITSLTLPTGKYLRRVVGRKLLNNASTSLTRTEGGVSFAGTVNFQAFFNTQKEKNTIQGFAKMEDLFIIVEENSGVFDVYGLVAENGASDGLEMTALDHNTGTAIGDKTSATLTFSGSNDIMSVYTKLGADTAAEATILDALVLPEAASQLATPTLTATATSSTQINLSWIDVVNEDSYLLEESTDGTAWTELATPAVGTTSYPRTGLTAGTLKFFRIKAVGNGTSYSDSDYSTASATTPA</sequence>
<dbReference type="InterPro" id="IPR036116">
    <property type="entry name" value="FN3_sf"/>
</dbReference>